<dbReference type="InterPro" id="IPR003593">
    <property type="entry name" value="AAA+_ATPase"/>
</dbReference>
<dbReference type="GO" id="GO:0005524">
    <property type="term" value="F:ATP binding"/>
    <property type="evidence" value="ECO:0007669"/>
    <property type="project" value="UniProtKB-KW"/>
</dbReference>
<dbReference type="GO" id="GO:0140359">
    <property type="term" value="F:ABC-type transporter activity"/>
    <property type="evidence" value="ECO:0007669"/>
    <property type="project" value="InterPro"/>
</dbReference>
<keyword evidence="5" id="KW-0547">Nucleotide-binding</keyword>
<dbReference type="SMART" id="SM00382">
    <property type="entry name" value="AAA"/>
    <property type="match status" value="1"/>
</dbReference>
<dbReference type="Gene3D" id="3.40.50.300">
    <property type="entry name" value="P-loop containing nucleotide triphosphate hydrolases"/>
    <property type="match status" value="1"/>
</dbReference>
<dbReference type="AlphaFoldDB" id="A0A1I8NS89"/>
<evidence type="ECO:0000256" key="8">
    <source>
        <dbReference type="ARBA" id="ARBA00023136"/>
    </source>
</evidence>
<keyword evidence="4 9" id="KW-0812">Transmembrane</keyword>
<accession>A0A1I8NS89</accession>
<dbReference type="PANTHER" id="PTHR48041:SF15">
    <property type="entry name" value="FI05267P"/>
    <property type="match status" value="1"/>
</dbReference>
<evidence type="ECO:0000256" key="2">
    <source>
        <dbReference type="ARBA" id="ARBA00005814"/>
    </source>
</evidence>
<evidence type="ECO:0000256" key="4">
    <source>
        <dbReference type="ARBA" id="ARBA00022692"/>
    </source>
</evidence>
<dbReference type="SUPFAM" id="SSF52540">
    <property type="entry name" value="P-loop containing nucleoside triphosphate hydrolases"/>
    <property type="match status" value="1"/>
</dbReference>
<evidence type="ECO:0000313" key="11">
    <source>
        <dbReference type="EnsemblMetazoa" id="SCAU001590-PA"/>
    </source>
</evidence>
<reference evidence="11" key="1">
    <citation type="submission" date="2020-05" db="UniProtKB">
        <authorList>
            <consortium name="EnsemblMetazoa"/>
        </authorList>
    </citation>
    <scope>IDENTIFICATION</scope>
    <source>
        <strain evidence="11">USDA</strain>
    </source>
</reference>
<dbReference type="InterPro" id="IPR050352">
    <property type="entry name" value="ABCG_transporters"/>
</dbReference>
<dbReference type="Pfam" id="PF01061">
    <property type="entry name" value="ABC2_membrane"/>
    <property type="match status" value="1"/>
</dbReference>
<dbReference type="VEuPathDB" id="VectorBase:SCAU001590"/>
<dbReference type="OrthoDB" id="66620at2759"/>
<feature type="transmembrane region" description="Helical" evidence="9">
    <location>
        <begin position="396"/>
        <end position="417"/>
    </location>
</feature>
<dbReference type="InterPro" id="IPR017871">
    <property type="entry name" value="ABC_transporter-like_CS"/>
</dbReference>
<comment type="subcellular location">
    <subcellularLocation>
        <location evidence="1">Membrane</location>
        <topology evidence="1">Multi-pass membrane protein</topology>
    </subcellularLocation>
</comment>
<dbReference type="STRING" id="35570.A0A1I8NS89"/>
<organism evidence="11 12">
    <name type="scientific">Stomoxys calcitrans</name>
    <name type="common">Stable fly</name>
    <name type="synonym">Conops calcitrans</name>
    <dbReference type="NCBI Taxonomy" id="35570"/>
    <lineage>
        <taxon>Eukaryota</taxon>
        <taxon>Metazoa</taxon>
        <taxon>Ecdysozoa</taxon>
        <taxon>Arthropoda</taxon>
        <taxon>Hexapoda</taxon>
        <taxon>Insecta</taxon>
        <taxon>Pterygota</taxon>
        <taxon>Neoptera</taxon>
        <taxon>Endopterygota</taxon>
        <taxon>Diptera</taxon>
        <taxon>Brachycera</taxon>
        <taxon>Muscomorpha</taxon>
        <taxon>Muscoidea</taxon>
        <taxon>Muscidae</taxon>
        <taxon>Stomoxys</taxon>
    </lineage>
</organism>
<dbReference type="Proteomes" id="UP000095300">
    <property type="component" value="Unassembled WGS sequence"/>
</dbReference>
<dbReference type="FunFam" id="3.40.50.300:FF:001077">
    <property type="entry name" value="Uncharacterized protein, isoform A"/>
    <property type="match status" value="1"/>
</dbReference>
<gene>
    <name evidence="11" type="primary">106091874</name>
</gene>
<dbReference type="Pfam" id="PF00005">
    <property type="entry name" value="ABC_tran"/>
    <property type="match status" value="1"/>
</dbReference>
<dbReference type="CDD" id="cd03213">
    <property type="entry name" value="ABCG_EPDR"/>
    <property type="match status" value="1"/>
</dbReference>
<dbReference type="GO" id="GO:0016887">
    <property type="term" value="F:ATP hydrolysis activity"/>
    <property type="evidence" value="ECO:0007669"/>
    <property type="project" value="InterPro"/>
</dbReference>
<feature type="transmembrane region" description="Helical" evidence="9">
    <location>
        <begin position="438"/>
        <end position="465"/>
    </location>
</feature>
<evidence type="ECO:0000256" key="5">
    <source>
        <dbReference type="ARBA" id="ARBA00022741"/>
    </source>
</evidence>
<name>A0A1I8NS89_STOCA</name>
<keyword evidence="7 9" id="KW-1133">Transmembrane helix</keyword>
<feature type="transmembrane region" description="Helical" evidence="9">
    <location>
        <begin position="365"/>
        <end position="384"/>
    </location>
</feature>
<evidence type="ECO:0000313" key="12">
    <source>
        <dbReference type="Proteomes" id="UP000095300"/>
    </source>
</evidence>
<feature type="domain" description="ABC transporter" evidence="10">
    <location>
        <begin position="33"/>
        <end position="267"/>
    </location>
</feature>
<dbReference type="PANTHER" id="PTHR48041">
    <property type="entry name" value="ABC TRANSPORTER G FAMILY MEMBER 28"/>
    <property type="match status" value="1"/>
</dbReference>
<dbReference type="KEGG" id="scac:106091874"/>
<dbReference type="GO" id="GO:0005886">
    <property type="term" value="C:plasma membrane"/>
    <property type="evidence" value="ECO:0007669"/>
    <property type="project" value="TreeGrafter"/>
</dbReference>
<sequence length="642" mass="73558">MSENLNLEQEFLSNSDNGCDLLKKIPKHCAVNLQFHDVIYRVPISKTILNGVSGEFRAGELSAILGPSGCGKSTLLNILAGYRILKTSGHININNKPRNMQEFRKISRYILQDDYVCPKFTIMETMIYASKFKLTPNSTKVERQRLINDYLDIFLLKSKANALISNISGGERKRLCVAMELLDNPSVLFLDEPTTGLDEFSATQSITLLKRLAASGRTIICSIHTPSAKLFQMFDRVYVLSSGQCIYQGKVDSMVPYLRQFQLNCPIHHNPADYVIEVATNFHGNFHTELVQQITNGKKYLNFDASKLVQAEIPNCKYSEISDITVNEYLNFNSSDWKMGWWSEYCWILSRIMQQMWRDKSNMKLIMATNILLSLLLGLAYRGIGYDASFGLFNYNLALLVNVQYIFLSMPPMLTYIPLNMQYLRREHFNQWYRASSYFMALVTCQIPFLGAECVIGSSIIYWLTDQPMQWFRFLLFLGILILTSLTASSFGLLVGSRLRLLNALFMGPNIIAVFIMFSSYAIEKSHLNMLEDIMIYGSFVRHSLEGLMSALFQHNRQDLICPPDIIFCSGVKPQFILKATGTLNSNYIRAAASLFGFYTFFTLSAWIVFKCRLSSLEFLQKNPLYRYVRYVLSKYVFFKAM</sequence>
<dbReference type="InterPro" id="IPR013525">
    <property type="entry name" value="ABC2_TM"/>
</dbReference>
<evidence type="ECO:0000259" key="10">
    <source>
        <dbReference type="PROSITE" id="PS50893"/>
    </source>
</evidence>
<dbReference type="InterPro" id="IPR027417">
    <property type="entry name" value="P-loop_NTPase"/>
</dbReference>
<evidence type="ECO:0000256" key="7">
    <source>
        <dbReference type="ARBA" id="ARBA00022989"/>
    </source>
</evidence>
<keyword evidence="12" id="KW-1185">Reference proteome</keyword>
<evidence type="ECO:0000256" key="9">
    <source>
        <dbReference type="SAM" id="Phobius"/>
    </source>
</evidence>
<protein>
    <recommendedName>
        <fullName evidence="10">ABC transporter domain-containing protein</fullName>
    </recommendedName>
</protein>
<proteinExistence type="inferred from homology"/>
<evidence type="ECO:0000256" key="1">
    <source>
        <dbReference type="ARBA" id="ARBA00004141"/>
    </source>
</evidence>
<keyword evidence="6" id="KW-0067">ATP-binding</keyword>
<dbReference type="EnsemblMetazoa" id="SCAU001590-RA">
    <property type="protein sequence ID" value="SCAU001590-PA"/>
    <property type="gene ID" value="SCAU001590"/>
</dbReference>
<dbReference type="PROSITE" id="PS00211">
    <property type="entry name" value="ABC_TRANSPORTER_1"/>
    <property type="match status" value="1"/>
</dbReference>
<evidence type="ECO:0000256" key="6">
    <source>
        <dbReference type="ARBA" id="ARBA00022840"/>
    </source>
</evidence>
<evidence type="ECO:0000256" key="3">
    <source>
        <dbReference type="ARBA" id="ARBA00022448"/>
    </source>
</evidence>
<feature type="transmembrane region" description="Helical" evidence="9">
    <location>
        <begin position="588"/>
        <end position="610"/>
    </location>
</feature>
<dbReference type="Pfam" id="PF19055">
    <property type="entry name" value="ABC2_membrane_7"/>
    <property type="match status" value="1"/>
</dbReference>
<dbReference type="PROSITE" id="PS50893">
    <property type="entry name" value="ABC_TRANSPORTER_2"/>
    <property type="match status" value="1"/>
</dbReference>
<keyword evidence="8 9" id="KW-0472">Membrane</keyword>
<feature type="transmembrane region" description="Helical" evidence="9">
    <location>
        <begin position="501"/>
        <end position="523"/>
    </location>
</feature>
<keyword evidence="3" id="KW-0813">Transport</keyword>
<dbReference type="InterPro" id="IPR043926">
    <property type="entry name" value="ABCG_dom"/>
</dbReference>
<dbReference type="InterPro" id="IPR003439">
    <property type="entry name" value="ABC_transporter-like_ATP-bd"/>
</dbReference>
<feature type="transmembrane region" description="Helical" evidence="9">
    <location>
        <begin position="471"/>
        <end position="494"/>
    </location>
</feature>
<comment type="similarity">
    <text evidence="2">Belongs to the ABC transporter superfamily. ABCG family. Eye pigment precursor importer (TC 3.A.1.204) subfamily.</text>
</comment>